<evidence type="ECO:0000313" key="3">
    <source>
        <dbReference type="EMBL" id="GHA84675.1"/>
    </source>
</evidence>
<keyword evidence="3" id="KW-0436">Ligase</keyword>
<dbReference type="InterPro" id="IPR050237">
    <property type="entry name" value="ATP-dep_AMP-bd_enzyme"/>
</dbReference>
<dbReference type="InterPro" id="IPR045851">
    <property type="entry name" value="AMP-bd_C_sf"/>
</dbReference>
<dbReference type="Pfam" id="PF13193">
    <property type="entry name" value="AMP-binding_C"/>
    <property type="match status" value="1"/>
</dbReference>
<dbReference type="SUPFAM" id="SSF56801">
    <property type="entry name" value="Acetyl-CoA synthetase-like"/>
    <property type="match status" value="1"/>
</dbReference>
<dbReference type="Gene3D" id="3.40.50.12780">
    <property type="entry name" value="N-terminal domain of ligase-like"/>
    <property type="match status" value="1"/>
</dbReference>
<evidence type="ECO:0000313" key="4">
    <source>
        <dbReference type="Proteomes" id="UP000634004"/>
    </source>
</evidence>
<evidence type="ECO:0000259" key="2">
    <source>
        <dbReference type="Pfam" id="PF13193"/>
    </source>
</evidence>
<comment type="caution">
    <text evidence="3">The sequence shown here is derived from an EMBL/GenBank/DDBJ whole genome shotgun (WGS) entry which is preliminary data.</text>
</comment>
<name>A0A8J3CQI6_9PROT</name>
<dbReference type="GO" id="GO:0016878">
    <property type="term" value="F:acid-thiol ligase activity"/>
    <property type="evidence" value="ECO:0007669"/>
    <property type="project" value="UniProtKB-ARBA"/>
</dbReference>
<feature type="domain" description="AMP-dependent synthetase/ligase" evidence="1">
    <location>
        <begin position="18"/>
        <end position="379"/>
    </location>
</feature>
<reference evidence="3" key="1">
    <citation type="journal article" date="2014" name="Int. J. Syst. Evol. Microbiol.">
        <title>Complete genome sequence of Corynebacterium casei LMG S-19264T (=DSM 44701T), isolated from a smear-ripened cheese.</title>
        <authorList>
            <consortium name="US DOE Joint Genome Institute (JGI-PGF)"/>
            <person name="Walter F."/>
            <person name="Albersmeier A."/>
            <person name="Kalinowski J."/>
            <person name="Ruckert C."/>
        </authorList>
    </citation>
    <scope>NUCLEOTIDE SEQUENCE</scope>
    <source>
        <strain evidence="3">KCTC 32513</strain>
    </source>
</reference>
<dbReference type="InterPro" id="IPR020845">
    <property type="entry name" value="AMP-binding_CS"/>
</dbReference>
<dbReference type="Pfam" id="PF00501">
    <property type="entry name" value="AMP-binding"/>
    <property type="match status" value="1"/>
</dbReference>
<organism evidence="3 4">
    <name type="scientific">Algimonas arctica</name>
    <dbReference type="NCBI Taxonomy" id="1479486"/>
    <lineage>
        <taxon>Bacteria</taxon>
        <taxon>Pseudomonadati</taxon>
        <taxon>Pseudomonadota</taxon>
        <taxon>Alphaproteobacteria</taxon>
        <taxon>Maricaulales</taxon>
        <taxon>Robiginitomaculaceae</taxon>
        <taxon>Algimonas</taxon>
    </lineage>
</organism>
<protein>
    <submittedName>
        <fullName evidence="3">4-coumarate--CoA ligase</fullName>
    </submittedName>
</protein>
<dbReference type="RefSeq" id="WP_189495057.1">
    <property type="nucleotide sequence ID" value="NZ_BMZH01000002.1"/>
</dbReference>
<accession>A0A8J3CQI6</accession>
<dbReference type="PANTHER" id="PTHR43767:SF1">
    <property type="entry name" value="NONRIBOSOMAL PEPTIDE SYNTHASE PES1 (EUROFUNG)-RELATED"/>
    <property type="match status" value="1"/>
</dbReference>
<dbReference type="Gene3D" id="3.30.300.30">
    <property type="match status" value="1"/>
</dbReference>
<dbReference type="EMBL" id="BMZH01000002">
    <property type="protein sequence ID" value="GHA84675.1"/>
    <property type="molecule type" value="Genomic_DNA"/>
</dbReference>
<reference evidence="3" key="2">
    <citation type="submission" date="2020-09" db="EMBL/GenBank/DDBJ databases">
        <authorList>
            <person name="Sun Q."/>
            <person name="Kim S."/>
        </authorList>
    </citation>
    <scope>NUCLEOTIDE SEQUENCE</scope>
    <source>
        <strain evidence="3">KCTC 32513</strain>
    </source>
</reference>
<dbReference type="InterPro" id="IPR042099">
    <property type="entry name" value="ANL_N_sf"/>
</dbReference>
<dbReference type="PANTHER" id="PTHR43767">
    <property type="entry name" value="LONG-CHAIN-FATTY-ACID--COA LIGASE"/>
    <property type="match status" value="1"/>
</dbReference>
<evidence type="ECO:0000259" key="1">
    <source>
        <dbReference type="Pfam" id="PF00501"/>
    </source>
</evidence>
<dbReference type="InterPro" id="IPR025110">
    <property type="entry name" value="AMP-bd_C"/>
</dbReference>
<keyword evidence="4" id="KW-1185">Reference proteome</keyword>
<proteinExistence type="predicted"/>
<gene>
    <name evidence="3" type="ORF">GCM10009069_04740</name>
</gene>
<dbReference type="AlphaFoldDB" id="A0A8J3CQI6"/>
<dbReference type="PROSITE" id="PS00455">
    <property type="entry name" value="AMP_BINDING"/>
    <property type="match status" value="1"/>
</dbReference>
<dbReference type="Proteomes" id="UP000634004">
    <property type="component" value="Unassembled WGS sequence"/>
</dbReference>
<dbReference type="InterPro" id="IPR000873">
    <property type="entry name" value="AMP-dep_synth/lig_dom"/>
</dbReference>
<sequence>MKIQATRPLLGEYFRLHAKWRSAKPALIADGKTLTWCQFNSRLNRVANMVHAAGLSRDDRAIVFMDNGADMTEVLFGLVKAGVASAPLNLSVSDAAITVMIQDSGARAVFASRTHVARLGKIIAYMGDDAPDILIAAGPDDGAASGSLLWSDFTALRDAQSDCEPAALVQPDDILNIIYSSGTTGQPKGIVHTQQSRLDWAYDLATALRYDGQSRMLATIGLYSNITWVGMLSVLLRGGCLVIAPRFDAKACWQAIETHRITHIAMVPILYQRLVDHAAAQKVDTSHVRNLVSAGSPLRSELREALFDIFPCGITELYGLTEGVITTLDPEDAQGRMASAGLPLPGSDLLILDDQDQPCAPGRSGEIVMASRFVMPGYLNRPNETKAARYIDANGQHWLRTGDIGQLDADGYLYVVDRKKDMILSGGQNIYPQDIEAVLARHADVSDVAVIGVPSRKWGETPLALVTARNGVLDPNTLKDWTNAQLGRQQRIADIKVVAEIPRNPNGKVLKRQLREDFKGLVYD</sequence>
<feature type="domain" description="AMP-binding enzyme C-terminal" evidence="2">
    <location>
        <begin position="435"/>
        <end position="508"/>
    </location>
</feature>